<reference evidence="3 4" key="1">
    <citation type="submission" date="2023-08" db="EMBL/GenBank/DDBJ databases">
        <title>The draft genome sequence of Paracraurococcus sp. LOR1-02.</title>
        <authorList>
            <person name="Kingkaew E."/>
            <person name="Tanasupawat S."/>
        </authorList>
    </citation>
    <scope>NUCLEOTIDE SEQUENCE [LARGE SCALE GENOMIC DNA]</scope>
    <source>
        <strain evidence="3 4">LOR1-02</strain>
    </source>
</reference>
<gene>
    <name evidence="3" type="ORF">Q7A36_28850</name>
</gene>
<name>A0ABT9E851_9PROT</name>
<accession>A0ABT9E851</accession>
<protein>
    <submittedName>
        <fullName evidence="3">Uncharacterized protein</fullName>
    </submittedName>
</protein>
<comment type="caution">
    <text evidence="3">The sequence shown here is derived from an EMBL/GenBank/DDBJ whole genome shotgun (WGS) entry which is preliminary data.</text>
</comment>
<keyword evidence="1" id="KW-0175">Coiled coil</keyword>
<dbReference type="RefSeq" id="WP_305107241.1">
    <property type="nucleotide sequence ID" value="NZ_JAUTWS010000046.1"/>
</dbReference>
<feature type="coiled-coil region" evidence="1">
    <location>
        <begin position="103"/>
        <end position="154"/>
    </location>
</feature>
<dbReference type="EMBL" id="JAUTWS010000046">
    <property type="protein sequence ID" value="MDO9712386.1"/>
    <property type="molecule type" value="Genomic_DNA"/>
</dbReference>
<organism evidence="3 4">
    <name type="scientific">Paracraurococcus lichenis</name>
    <dbReference type="NCBI Taxonomy" id="3064888"/>
    <lineage>
        <taxon>Bacteria</taxon>
        <taxon>Pseudomonadati</taxon>
        <taxon>Pseudomonadota</taxon>
        <taxon>Alphaproteobacteria</taxon>
        <taxon>Acetobacterales</taxon>
        <taxon>Roseomonadaceae</taxon>
        <taxon>Paracraurococcus</taxon>
    </lineage>
</organism>
<keyword evidence="4" id="KW-1185">Reference proteome</keyword>
<feature type="region of interest" description="Disordered" evidence="2">
    <location>
        <begin position="56"/>
        <end position="78"/>
    </location>
</feature>
<proteinExistence type="predicted"/>
<evidence type="ECO:0000313" key="3">
    <source>
        <dbReference type="EMBL" id="MDO9712386.1"/>
    </source>
</evidence>
<evidence type="ECO:0000313" key="4">
    <source>
        <dbReference type="Proteomes" id="UP001243009"/>
    </source>
</evidence>
<evidence type="ECO:0000256" key="1">
    <source>
        <dbReference type="SAM" id="Coils"/>
    </source>
</evidence>
<feature type="compositionally biased region" description="Pro residues" evidence="2">
    <location>
        <begin position="61"/>
        <end position="71"/>
    </location>
</feature>
<evidence type="ECO:0000256" key="2">
    <source>
        <dbReference type="SAM" id="MobiDB-lite"/>
    </source>
</evidence>
<sequence>MTHQMIHFGPLAFRVSAADAAEIEARRGAGDNDGALALARQLDHGEMLIVSMTMMDGAQPRPEPPSAPKSPPAGKELPVSYSMKKVRVGDADIWTDFRVADELARLRDEKDGLKGELEATKAIAQHGLPGLAPEQAAMTELQHLRAQRDKARNEYIHRTANAWRNPPSA</sequence>
<dbReference type="Proteomes" id="UP001243009">
    <property type="component" value="Unassembled WGS sequence"/>
</dbReference>